<name>A0A9J6DNZ0_RHIMP</name>
<reference evidence="2" key="1">
    <citation type="journal article" date="2020" name="Cell">
        <title>Large-Scale Comparative Analyses of Tick Genomes Elucidate Their Genetic Diversity and Vector Capacities.</title>
        <authorList>
            <consortium name="Tick Genome and Microbiome Consortium (TIGMIC)"/>
            <person name="Jia N."/>
            <person name="Wang J."/>
            <person name="Shi W."/>
            <person name="Du L."/>
            <person name="Sun Y."/>
            <person name="Zhan W."/>
            <person name="Jiang J.F."/>
            <person name="Wang Q."/>
            <person name="Zhang B."/>
            <person name="Ji P."/>
            <person name="Bell-Sakyi L."/>
            <person name="Cui X.M."/>
            <person name="Yuan T.T."/>
            <person name="Jiang B.G."/>
            <person name="Yang W.F."/>
            <person name="Lam T.T."/>
            <person name="Chang Q.C."/>
            <person name="Ding S.J."/>
            <person name="Wang X.J."/>
            <person name="Zhu J.G."/>
            <person name="Ruan X.D."/>
            <person name="Zhao L."/>
            <person name="Wei J.T."/>
            <person name="Ye R.Z."/>
            <person name="Que T.C."/>
            <person name="Du C.H."/>
            <person name="Zhou Y.H."/>
            <person name="Cheng J.X."/>
            <person name="Dai P.F."/>
            <person name="Guo W.B."/>
            <person name="Han X.H."/>
            <person name="Huang E.J."/>
            <person name="Li L.F."/>
            <person name="Wei W."/>
            <person name="Gao Y.C."/>
            <person name="Liu J.Z."/>
            <person name="Shao H.Z."/>
            <person name="Wang X."/>
            <person name="Wang C.C."/>
            <person name="Yang T.C."/>
            <person name="Huo Q.B."/>
            <person name="Li W."/>
            <person name="Chen H.Y."/>
            <person name="Chen S.E."/>
            <person name="Zhou L.G."/>
            <person name="Ni X.B."/>
            <person name="Tian J.H."/>
            <person name="Sheng Y."/>
            <person name="Liu T."/>
            <person name="Pan Y.S."/>
            <person name="Xia L.Y."/>
            <person name="Li J."/>
            <person name="Zhao F."/>
            <person name="Cao W.C."/>
        </authorList>
    </citation>
    <scope>NUCLEOTIDE SEQUENCE</scope>
    <source>
        <strain evidence="2">Rmic-2018</strain>
    </source>
</reference>
<accession>A0A9J6DNZ0</accession>
<feature type="compositionally biased region" description="Polar residues" evidence="1">
    <location>
        <begin position="1"/>
        <end position="24"/>
    </location>
</feature>
<evidence type="ECO:0000256" key="1">
    <source>
        <dbReference type="SAM" id="MobiDB-lite"/>
    </source>
</evidence>
<reference evidence="2" key="2">
    <citation type="submission" date="2021-09" db="EMBL/GenBank/DDBJ databases">
        <authorList>
            <person name="Jia N."/>
            <person name="Wang J."/>
            <person name="Shi W."/>
            <person name="Du L."/>
            <person name="Sun Y."/>
            <person name="Zhan W."/>
            <person name="Jiang J."/>
            <person name="Wang Q."/>
            <person name="Zhang B."/>
            <person name="Ji P."/>
            <person name="Sakyi L.B."/>
            <person name="Cui X."/>
            <person name="Yuan T."/>
            <person name="Jiang B."/>
            <person name="Yang W."/>
            <person name="Lam T.T.-Y."/>
            <person name="Chang Q."/>
            <person name="Ding S."/>
            <person name="Wang X."/>
            <person name="Zhu J."/>
            <person name="Ruan X."/>
            <person name="Zhao L."/>
            <person name="Wei J."/>
            <person name="Que T."/>
            <person name="Du C."/>
            <person name="Cheng J."/>
            <person name="Dai P."/>
            <person name="Han X."/>
            <person name="Huang E."/>
            <person name="Gao Y."/>
            <person name="Liu J."/>
            <person name="Shao H."/>
            <person name="Ye R."/>
            <person name="Li L."/>
            <person name="Wei W."/>
            <person name="Wang X."/>
            <person name="Wang C."/>
            <person name="Huo Q."/>
            <person name="Li W."/>
            <person name="Guo W."/>
            <person name="Chen H."/>
            <person name="Chen S."/>
            <person name="Zhou L."/>
            <person name="Zhou L."/>
            <person name="Ni X."/>
            <person name="Tian J."/>
            <person name="Zhou Y."/>
            <person name="Sheng Y."/>
            <person name="Liu T."/>
            <person name="Pan Y."/>
            <person name="Xia L."/>
            <person name="Li J."/>
            <person name="Zhao F."/>
            <person name="Cao W."/>
        </authorList>
    </citation>
    <scope>NUCLEOTIDE SEQUENCE</scope>
    <source>
        <strain evidence="2">Rmic-2018</strain>
        <tissue evidence="2">Larvae</tissue>
    </source>
</reference>
<evidence type="ECO:0000313" key="2">
    <source>
        <dbReference type="EMBL" id="KAH8023863.1"/>
    </source>
</evidence>
<proteinExistence type="predicted"/>
<evidence type="ECO:0000313" key="3">
    <source>
        <dbReference type="Proteomes" id="UP000821866"/>
    </source>
</evidence>
<sequence length="293" mass="32625">MRHHTTQSQLWPGGLSTDNSPQHSTAHEPNEVFSVELSGDDTNDSLPARNRLRPGNVIYEQAFRVYKSALVPTKCLSCDCSCKGIRKMDKVVPAQPEEDYNTYHANVQVLVKQEIFQQLGRPKHSMSAPRTWRGWGSHMRTYTEGETESTSQLAMVSFDKPVRKRFLAPMRRTPAMGSGPGCKSWGKLCTSLSSDGDRHWSLSVAALTPVPENEGPPLFDISGEPSGLRPSAVRASLEIDMVYWQVVLNPSLGFRWCIADEEPPGTFGVCCWLRPRGLAVPTWWISFVPLGVP</sequence>
<dbReference type="EMBL" id="JABSTU010000008">
    <property type="protein sequence ID" value="KAH8023863.1"/>
    <property type="molecule type" value="Genomic_DNA"/>
</dbReference>
<keyword evidence="3" id="KW-1185">Reference proteome</keyword>
<dbReference type="AlphaFoldDB" id="A0A9J6DNZ0"/>
<dbReference type="Proteomes" id="UP000821866">
    <property type="component" value="Chromosome 6"/>
</dbReference>
<organism evidence="2 3">
    <name type="scientific">Rhipicephalus microplus</name>
    <name type="common">Cattle tick</name>
    <name type="synonym">Boophilus microplus</name>
    <dbReference type="NCBI Taxonomy" id="6941"/>
    <lineage>
        <taxon>Eukaryota</taxon>
        <taxon>Metazoa</taxon>
        <taxon>Ecdysozoa</taxon>
        <taxon>Arthropoda</taxon>
        <taxon>Chelicerata</taxon>
        <taxon>Arachnida</taxon>
        <taxon>Acari</taxon>
        <taxon>Parasitiformes</taxon>
        <taxon>Ixodida</taxon>
        <taxon>Ixodoidea</taxon>
        <taxon>Ixodidae</taxon>
        <taxon>Rhipicephalinae</taxon>
        <taxon>Rhipicephalus</taxon>
        <taxon>Boophilus</taxon>
    </lineage>
</organism>
<dbReference type="VEuPathDB" id="VectorBase:LOC119172454"/>
<comment type="caution">
    <text evidence="2">The sequence shown here is derived from an EMBL/GenBank/DDBJ whole genome shotgun (WGS) entry which is preliminary data.</text>
</comment>
<feature type="region of interest" description="Disordered" evidence="1">
    <location>
        <begin position="1"/>
        <end position="27"/>
    </location>
</feature>
<protein>
    <submittedName>
        <fullName evidence="2">Uncharacterized protein</fullName>
    </submittedName>
</protein>
<gene>
    <name evidence="2" type="ORF">HPB51_018844</name>
</gene>